<dbReference type="PANTHER" id="PTHR33175:SF2">
    <property type="entry name" value="INTEGRATION HOST FACTOR SUBUNIT ALPHA"/>
    <property type="match status" value="1"/>
</dbReference>
<dbReference type="PROSITE" id="PS00045">
    <property type="entry name" value="HISTONE_LIKE"/>
    <property type="match status" value="1"/>
</dbReference>
<keyword evidence="4" id="KW-0805">Transcription regulation</keyword>
<evidence type="ECO:0000256" key="5">
    <source>
        <dbReference type="ARBA" id="ARBA00023125"/>
    </source>
</evidence>
<evidence type="ECO:0000313" key="10">
    <source>
        <dbReference type="Proteomes" id="UP000654108"/>
    </source>
</evidence>
<protein>
    <recommendedName>
        <fullName evidence="2">Integration host factor subunit alpha</fullName>
    </recommendedName>
</protein>
<dbReference type="Proteomes" id="UP000654108">
    <property type="component" value="Unassembled WGS sequence"/>
</dbReference>
<dbReference type="GO" id="GO:0006417">
    <property type="term" value="P:regulation of translation"/>
    <property type="evidence" value="ECO:0007669"/>
    <property type="project" value="UniProtKB-KW"/>
</dbReference>
<dbReference type="InterPro" id="IPR000119">
    <property type="entry name" value="Hist_DNA-bd"/>
</dbReference>
<dbReference type="InterPro" id="IPR010992">
    <property type="entry name" value="IHF-like_DNA-bd_dom_sf"/>
</dbReference>
<organism evidence="9 10">
    <name type="scientific">Devosia oryzisoli</name>
    <dbReference type="NCBI Taxonomy" id="2774138"/>
    <lineage>
        <taxon>Bacteria</taxon>
        <taxon>Pseudomonadati</taxon>
        <taxon>Pseudomonadota</taxon>
        <taxon>Alphaproteobacteria</taxon>
        <taxon>Hyphomicrobiales</taxon>
        <taxon>Devosiaceae</taxon>
        <taxon>Devosia</taxon>
    </lineage>
</organism>
<comment type="similarity">
    <text evidence="1 8">Belongs to the bacterial histone-like protein family.</text>
</comment>
<dbReference type="GO" id="GO:0009893">
    <property type="term" value="P:positive regulation of metabolic process"/>
    <property type="evidence" value="ECO:0007669"/>
    <property type="project" value="UniProtKB-ARBA"/>
</dbReference>
<accession>A0A927FY60</accession>
<evidence type="ECO:0000256" key="7">
    <source>
        <dbReference type="ARBA" id="ARBA00023172"/>
    </source>
</evidence>
<dbReference type="GO" id="GO:0006310">
    <property type="term" value="P:DNA recombination"/>
    <property type="evidence" value="ECO:0007669"/>
    <property type="project" value="UniProtKB-KW"/>
</dbReference>
<evidence type="ECO:0000256" key="3">
    <source>
        <dbReference type="ARBA" id="ARBA00022845"/>
    </source>
</evidence>
<evidence type="ECO:0000256" key="1">
    <source>
        <dbReference type="ARBA" id="ARBA00010529"/>
    </source>
</evidence>
<dbReference type="PANTHER" id="PTHR33175">
    <property type="entry name" value="DNA-BINDING PROTEIN HU"/>
    <property type="match status" value="1"/>
</dbReference>
<evidence type="ECO:0000256" key="8">
    <source>
        <dbReference type="RuleBase" id="RU003939"/>
    </source>
</evidence>
<sequence length="116" mass="12740">MNLRVEEEQVPKTITRAMLTEAAASRTGLSRPDVSEIGERMFEMIGDALMAGETVKLSGFASLQVRSRAERTGRNPRTGEQYPISARHTVVMTPSARLREALDALDTPPVSQPENT</sequence>
<dbReference type="AlphaFoldDB" id="A0A927FY60"/>
<dbReference type="InterPro" id="IPR005684">
    <property type="entry name" value="IHF_alpha"/>
</dbReference>
<keyword evidence="7" id="KW-0233">DNA recombination</keyword>
<evidence type="ECO:0000256" key="4">
    <source>
        <dbReference type="ARBA" id="ARBA00023015"/>
    </source>
</evidence>
<dbReference type="GO" id="GO:0030527">
    <property type="term" value="F:structural constituent of chromatin"/>
    <property type="evidence" value="ECO:0007669"/>
    <property type="project" value="InterPro"/>
</dbReference>
<keyword evidence="10" id="KW-1185">Reference proteome</keyword>
<dbReference type="GO" id="GO:0006355">
    <property type="term" value="P:regulation of DNA-templated transcription"/>
    <property type="evidence" value="ECO:0007669"/>
    <property type="project" value="InterPro"/>
</dbReference>
<evidence type="ECO:0000256" key="6">
    <source>
        <dbReference type="ARBA" id="ARBA00023163"/>
    </source>
</evidence>
<dbReference type="GO" id="GO:0003677">
    <property type="term" value="F:DNA binding"/>
    <property type="evidence" value="ECO:0007669"/>
    <property type="project" value="UniProtKB-KW"/>
</dbReference>
<name>A0A927FY60_9HYPH</name>
<reference evidence="9" key="1">
    <citation type="submission" date="2020-09" db="EMBL/GenBank/DDBJ databases">
        <title>Genome seq and assembly of Devosia sp.</title>
        <authorList>
            <person name="Chhetri G."/>
        </authorList>
    </citation>
    <scope>NUCLEOTIDE SEQUENCE</scope>
    <source>
        <strain evidence="9">PTR5</strain>
    </source>
</reference>
<proteinExistence type="inferred from homology"/>
<dbReference type="Gene3D" id="4.10.520.10">
    <property type="entry name" value="IHF-like DNA-binding proteins"/>
    <property type="match status" value="1"/>
</dbReference>
<dbReference type="PRINTS" id="PR01727">
    <property type="entry name" value="DNABINDINGHU"/>
</dbReference>
<comment type="caution">
    <text evidence="9">The sequence shown here is derived from an EMBL/GenBank/DDBJ whole genome shotgun (WGS) entry which is preliminary data.</text>
</comment>
<dbReference type="Pfam" id="PF00216">
    <property type="entry name" value="Bac_DNA_binding"/>
    <property type="match status" value="1"/>
</dbReference>
<keyword evidence="6" id="KW-0804">Transcription</keyword>
<keyword evidence="3" id="KW-0810">Translation regulation</keyword>
<keyword evidence="5" id="KW-0238">DNA-binding</keyword>
<evidence type="ECO:0000313" key="9">
    <source>
        <dbReference type="EMBL" id="MBD8066171.1"/>
    </source>
</evidence>
<evidence type="ECO:0000256" key="2">
    <source>
        <dbReference type="ARBA" id="ARBA00018329"/>
    </source>
</evidence>
<dbReference type="SUPFAM" id="SSF47729">
    <property type="entry name" value="IHF-like DNA-binding proteins"/>
    <property type="match status" value="1"/>
</dbReference>
<dbReference type="EMBL" id="JACYFU010000003">
    <property type="protein sequence ID" value="MBD8066171.1"/>
    <property type="molecule type" value="Genomic_DNA"/>
</dbReference>
<dbReference type="SMART" id="SM00411">
    <property type="entry name" value="BHL"/>
    <property type="match status" value="1"/>
</dbReference>
<dbReference type="InterPro" id="IPR020816">
    <property type="entry name" value="Histone-like_DNA-bd_CS"/>
</dbReference>
<dbReference type="GO" id="GO:0005829">
    <property type="term" value="C:cytosol"/>
    <property type="evidence" value="ECO:0007669"/>
    <property type="project" value="TreeGrafter"/>
</dbReference>
<dbReference type="CDD" id="cd13835">
    <property type="entry name" value="IHF_A"/>
    <property type="match status" value="1"/>
</dbReference>
<gene>
    <name evidence="9" type="ORF">IC608_11900</name>
</gene>